<accession>A0A7S2XI55</accession>
<organism evidence="2">
    <name type="scientific">Attheya septentrionalis</name>
    <dbReference type="NCBI Taxonomy" id="420275"/>
    <lineage>
        <taxon>Eukaryota</taxon>
        <taxon>Sar</taxon>
        <taxon>Stramenopiles</taxon>
        <taxon>Ochrophyta</taxon>
        <taxon>Bacillariophyta</taxon>
        <taxon>Coscinodiscophyceae</taxon>
        <taxon>Chaetocerotophycidae</taxon>
        <taxon>Chaetocerotales</taxon>
        <taxon>Attheyaceae</taxon>
        <taxon>Attheya</taxon>
    </lineage>
</organism>
<protein>
    <submittedName>
        <fullName evidence="2">Uncharacterized protein</fullName>
    </submittedName>
</protein>
<evidence type="ECO:0000256" key="1">
    <source>
        <dbReference type="SAM" id="MobiDB-lite"/>
    </source>
</evidence>
<sequence>MTPMLSSMQNRISSDDSSNEGVTKQSTFSRGLLNNKNAVISLVLALSIWFIISTDRRNIQQWASIPMYFGTITASSKAMVNAIPVNANENKTIYFSQARKDRSGSFIQDILMCHAYSFLHNVTYGGVCFPPEQYIREEHLPLMKSVGLQDIFPFSCPNVTAFPNSKIIPDSIYRSEQYFTRNYLDFIQRQVHQYSPLSNSSKPSIGVHIRRGDVFLCSDDVKRYLPNSHYLSLIEKYSSGDGTHVTIYSESQYHKRRYFESFKEFSGRGYEVVLDGDIGDVWKGLMSSNVVILSKSSFSFVPALLAKGKVVFTPFWHAPLPSWDIVDDVLLNETKVEFQRLRAKFCTSSSSSTSSTDDYYDSE</sequence>
<reference evidence="2" key="1">
    <citation type="submission" date="2021-01" db="EMBL/GenBank/DDBJ databases">
        <authorList>
            <person name="Corre E."/>
            <person name="Pelletier E."/>
            <person name="Niang G."/>
            <person name="Scheremetjew M."/>
            <person name="Finn R."/>
            <person name="Kale V."/>
            <person name="Holt S."/>
            <person name="Cochrane G."/>
            <person name="Meng A."/>
            <person name="Brown T."/>
            <person name="Cohen L."/>
        </authorList>
    </citation>
    <scope>NUCLEOTIDE SEQUENCE</scope>
    <source>
        <strain evidence="2">CCMP2084</strain>
    </source>
</reference>
<evidence type="ECO:0000313" key="2">
    <source>
        <dbReference type="EMBL" id="CAD9809113.1"/>
    </source>
</evidence>
<dbReference type="EMBL" id="HBHQ01001478">
    <property type="protein sequence ID" value="CAD9809113.1"/>
    <property type="molecule type" value="Transcribed_RNA"/>
</dbReference>
<proteinExistence type="predicted"/>
<dbReference type="AlphaFoldDB" id="A0A7S2XI55"/>
<name>A0A7S2XI55_9STRA</name>
<gene>
    <name evidence="2" type="ORF">ASEP1449_LOCUS935</name>
</gene>
<feature type="region of interest" description="Disordered" evidence="1">
    <location>
        <begin position="1"/>
        <end position="22"/>
    </location>
</feature>